<name>A0ACB8QVJ3_9AGAM</name>
<keyword evidence="2" id="KW-1185">Reference proteome</keyword>
<protein>
    <submittedName>
        <fullName evidence="1">Phosphatidylinositolglycan class N-domain-containing protein</fullName>
    </submittedName>
</protein>
<dbReference type="EMBL" id="MU273483">
    <property type="protein sequence ID" value="KAI0035528.1"/>
    <property type="molecule type" value="Genomic_DNA"/>
</dbReference>
<proteinExistence type="predicted"/>
<dbReference type="Proteomes" id="UP000814128">
    <property type="component" value="Unassembled WGS sequence"/>
</dbReference>
<accession>A0ACB8QVJ3</accession>
<evidence type="ECO:0000313" key="1">
    <source>
        <dbReference type="EMBL" id="KAI0035528.1"/>
    </source>
</evidence>
<comment type="caution">
    <text evidence="1">The sequence shown here is derived from an EMBL/GenBank/DDBJ whole genome shotgun (WGS) entry which is preliminary data.</text>
</comment>
<sequence length="936" mass="104155">MTQPQHQVWPVVRLLTLGILFHLTYIGTVFDCYFTSPVVHGMRPYVFPIRPARRLVLIVGDGLRADFVFSANATSIVPGVPELVAPYLRNVIEERGAWGISHTRVPTESRPGHVALIGGMYEDVSAVTKGWKTNPVDFDSVFNRSSYTFSFGSPDILPMFERGAVPGRVKAWTYNEEDEDFTKDATELDIWVYHRLEELLRNATTDSVLNAQLHGEKVVFFLHLLGLDTTGHAYRPHSKEYMENIIVVDSIVRKTEKLLADFYGDGETSFVFTADHGMSRIGNHGDGDPDNTRTPLIAWGSGIRKPIHLQIPEPTDEYNATWPFQHLLRRDVEQADVAALMSALIGAAYPVNSVGVLPDIDPSEPGYLDLGAAELAQAGLVNAMAILEHYRVKHELKVQHALHYTPFPEIDHLDPSGLPASSQLRAIENDISSRQYDLARMKLIALIKTALRGLRYLETYDRTVIQVLVAFAYTGWIAFCAIALLAPSKLGSEQMLSVSHSPVMSAAFTTLLSVLWATFALQHSPITFYVYAAFPVYFWHEVFCTLWQSRRPTSLITARSAVKIGATVLSAAMALQGMVSAYGAREIWSIGFAIIGVVWPFTWRSEVRSTNKLLRACWTFWCLTTAVFPLLSVAPAEDLSMMFVSLRIFGIVSDIFCSMWGGIFLIILASIVTFWSVRSLQAKKGLPLLSQVLGWVIFFSALIPPLLPFDHASTDLRLLSYFLTFGPCFIILSICAEGLFYATYCITLWLWVRVEAAARAPGPKPNQSGWNPGGLRTEDVRIALFFLFFVQVGFFGTGNVASVSSFYLEPVYRLVPVFNPFLMAALLVFKMLSPYVMLSACFAVLNRRLNMPPFALFLVALALTDGMTVTFFFKVTDTGSWLEIGQSISHFCITSLLLVFSAGIAALGERLIGDAHGAKSKDNRYSSDAYMTANME</sequence>
<evidence type="ECO:0000313" key="2">
    <source>
        <dbReference type="Proteomes" id="UP000814128"/>
    </source>
</evidence>
<organism evidence="1 2">
    <name type="scientific">Vararia minispora EC-137</name>
    <dbReference type="NCBI Taxonomy" id="1314806"/>
    <lineage>
        <taxon>Eukaryota</taxon>
        <taxon>Fungi</taxon>
        <taxon>Dikarya</taxon>
        <taxon>Basidiomycota</taxon>
        <taxon>Agaricomycotina</taxon>
        <taxon>Agaricomycetes</taxon>
        <taxon>Russulales</taxon>
        <taxon>Lachnocladiaceae</taxon>
        <taxon>Vararia</taxon>
    </lineage>
</organism>
<reference evidence="1" key="1">
    <citation type="submission" date="2021-02" db="EMBL/GenBank/DDBJ databases">
        <authorList>
            <consortium name="DOE Joint Genome Institute"/>
            <person name="Ahrendt S."/>
            <person name="Looney B.P."/>
            <person name="Miyauchi S."/>
            <person name="Morin E."/>
            <person name="Drula E."/>
            <person name="Courty P.E."/>
            <person name="Chicoki N."/>
            <person name="Fauchery L."/>
            <person name="Kohler A."/>
            <person name="Kuo A."/>
            <person name="Labutti K."/>
            <person name="Pangilinan J."/>
            <person name="Lipzen A."/>
            <person name="Riley R."/>
            <person name="Andreopoulos W."/>
            <person name="He G."/>
            <person name="Johnson J."/>
            <person name="Barry K.W."/>
            <person name="Grigoriev I.V."/>
            <person name="Nagy L."/>
            <person name="Hibbett D."/>
            <person name="Henrissat B."/>
            <person name="Matheny P.B."/>
            <person name="Labbe J."/>
            <person name="Martin F."/>
        </authorList>
    </citation>
    <scope>NUCLEOTIDE SEQUENCE</scope>
    <source>
        <strain evidence="1">EC-137</strain>
    </source>
</reference>
<reference evidence="1" key="2">
    <citation type="journal article" date="2022" name="New Phytol.">
        <title>Evolutionary transition to the ectomycorrhizal habit in the genomes of a hyperdiverse lineage of mushroom-forming fungi.</title>
        <authorList>
            <person name="Looney B."/>
            <person name="Miyauchi S."/>
            <person name="Morin E."/>
            <person name="Drula E."/>
            <person name="Courty P.E."/>
            <person name="Kohler A."/>
            <person name="Kuo A."/>
            <person name="LaButti K."/>
            <person name="Pangilinan J."/>
            <person name="Lipzen A."/>
            <person name="Riley R."/>
            <person name="Andreopoulos W."/>
            <person name="He G."/>
            <person name="Johnson J."/>
            <person name="Nolan M."/>
            <person name="Tritt A."/>
            <person name="Barry K.W."/>
            <person name="Grigoriev I.V."/>
            <person name="Nagy L.G."/>
            <person name="Hibbett D."/>
            <person name="Henrissat B."/>
            <person name="Matheny P.B."/>
            <person name="Labbe J."/>
            <person name="Martin F.M."/>
        </authorList>
    </citation>
    <scope>NUCLEOTIDE SEQUENCE</scope>
    <source>
        <strain evidence="1">EC-137</strain>
    </source>
</reference>
<gene>
    <name evidence="1" type="ORF">K488DRAFT_43101</name>
</gene>